<comment type="caution">
    <text evidence="1">The sequence shown here is derived from an EMBL/GenBank/DDBJ whole genome shotgun (WGS) entry which is preliminary data.</text>
</comment>
<evidence type="ECO:0008006" key="3">
    <source>
        <dbReference type="Google" id="ProtNLM"/>
    </source>
</evidence>
<organism evidence="1 2">
    <name type="scientific">Bacillus fungorum</name>
    <dbReference type="NCBI Taxonomy" id="2039284"/>
    <lineage>
        <taxon>Bacteria</taxon>
        <taxon>Bacillati</taxon>
        <taxon>Bacillota</taxon>
        <taxon>Bacilli</taxon>
        <taxon>Bacillales</taxon>
        <taxon>Bacillaceae</taxon>
        <taxon>Bacillus</taxon>
    </lineage>
</organism>
<dbReference type="EMBL" id="NWUW01000009">
    <property type="protein sequence ID" value="PIE94529.1"/>
    <property type="molecule type" value="Genomic_DNA"/>
</dbReference>
<dbReference type="Pfam" id="PF13080">
    <property type="entry name" value="DUF3926"/>
    <property type="match status" value="1"/>
</dbReference>
<name>A0A2G6QDK4_9BACI</name>
<protein>
    <recommendedName>
        <fullName evidence="3">DUF3926 domain-containing protein</fullName>
    </recommendedName>
</protein>
<dbReference type="Proteomes" id="UP000228484">
    <property type="component" value="Unassembled WGS sequence"/>
</dbReference>
<sequence>MEVSCMREELLRKLIRTKIKVGMNILEELPAPIQQSVKQILNILQEELANYPKVREHHEDNLKSIIIE</sequence>
<keyword evidence="2" id="KW-1185">Reference proteome</keyword>
<accession>A0A2G6QDK4</accession>
<evidence type="ECO:0000313" key="2">
    <source>
        <dbReference type="Proteomes" id="UP000228484"/>
    </source>
</evidence>
<proteinExistence type="predicted"/>
<gene>
    <name evidence="1" type="ORF">CO726_15320</name>
</gene>
<evidence type="ECO:0000313" key="1">
    <source>
        <dbReference type="EMBL" id="PIE94529.1"/>
    </source>
</evidence>
<dbReference type="InterPro" id="IPR025076">
    <property type="entry name" value="DUF3926"/>
</dbReference>
<reference evidence="1 2" key="1">
    <citation type="submission" date="2017-09" db="EMBL/GenBank/DDBJ databases">
        <title>Biocontrol bacteria screening and application from spent mushroom substrate.</title>
        <authorList>
            <person name="Sun X."/>
        </authorList>
    </citation>
    <scope>NUCLEOTIDE SEQUENCE [LARGE SCALE GENOMIC DNA]</scope>
    <source>
        <strain evidence="1 2">100374</strain>
    </source>
</reference>
<dbReference type="AlphaFoldDB" id="A0A2G6QDK4"/>